<dbReference type="Proteomes" id="UP000228976">
    <property type="component" value="Unassembled WGS sequence"/>
</dbReference>
<organism evidence="2 3">
    <name type="scientific">Aeriscardovia aeriphila</name>
    <dbReference type="NCBI Taxonomy" id="218139"/>
    <lineage>
        <taxon>Bacteria</taxon>
        <taxon>Bacillati</taxon>
        <taxon>Actinomycetota</taxon>
        <taxon>Actinomycetes</taxon>
        <taxon>Bifidobacteriales</taxon>
        <taxon>Bifidobacteriaceae</taxon>
        <taxon>Aeriscardovia</taxon>
    </lineage>
</organism>
<keyword evidence="3" id="KW-1185">Reference proteome</keyword>
<feature type="transmembrane region" description="Helical" evidence="1">
    <location>
        <begin position="40"/>
        <end position="63"/>
    </location>
</feature>
<keyword evidence="1" id="KW-0472">Membrane</keyword>
<reference evidence="2 3" key="1">
    <citation type="journal article" date="2017" name="BMC Genomics">
        <title>Comparative genomic and phylogenomic analyses of the Bifidobacteriaceae family.</title>
        <authorList>
            <person name="Lugli G.A."/>
            <person name="Milani C."/>
            <person name="Turroni F."/>
            <person name="Duranti S."/>
            <person name="Mancabelli L."/>
            <person name="Mangifesta M."/>
            <person name="Ferrario C."/>
            <person name="Modesto M."/>
            <person name="Mattarelli P."/>
            <person name="Jiri K."/>
            <person name="van Sinderen D."/>
            <person name="Ventura M."/>
        </authorList>
    </citation>
    <scope>NUCLEOTIDE SEQUENCE [LARGE SCALE GENOMIC DNA]</scope>
    <source>
        <strain evidence="2 3">LMG 21773</strain>
    </source>
</reference>
<dbReference type="RefSeq" id="WP_094689335.1">
    <property type="nucleotide sequence ID" value="NZ_JACBYZ010000001.1"/>
</dbReference>
<keyword evidence="1" id="KW-0812">Transmembrane</keyword>
<gene>
    <name evidence="2" type="ORF">AEAE_0199</name>
</gene>
<feature type="transmembrane region" description="Helical" evidence="1">
    <location>
        <begin position="754"/>
        <end position="772"/>
    </location>
</feature>
<dbReference type="EMBL" id="MWWU01000002">
    <property type="protein sequence ID" value="OZG55711.1"/>
    <property type="molecule type" value="Genomic_DNA"/>
</dbReference>
<dbReference type="Pfam" id="PF19484">
    <property type="entry name" value="DUF6020"/>
    <property type="match status" value="1"/>
</dbReference>
<keyword evidence="1" id="KW-1133">Transmembrane helix</keyword>
<dbReference type="InterPro" id="IPR046062">
    <property type="entry name" value="DUF6020"/>
</dbReference>
<feature type="transmembrane region" description="Helical" evidence="1">
    <location>
        <begin position="496"/>
        <end position="513"/>
    </location>
</feature>
<feature type="transmembrane region" description="Helical" evidence="1">
    <location>
        <begin position="520"/>
        <end position="538"/>
    </location>
</feature>
<proteinExistence type="predicted"/>
<feature type="transmembrane region" description="Helical" evidence="1">
    <location>
        <begin position="422"/>
        <end position="439"/>
    </location>
</feature>
<dbReference type="OrthoDB" id="3757494at2"/>
<accession>A0A261F978</accession>
<sequence length="813" mass="91080">MKEQITQNSRRVASVITAHTRTWVTWFLRIHRDEYHAAPVFARILTVVVALFLGFCTSVGPIYRANLSLSVFGFGNALTFLIASLIYWSLIIVATALIRYRTHLAITGQPDSWLGFFPLSSTSSPDYQSASSPASAPTPSAPTSAADAAVEAGAKMVAGADIAATTASATIAASKATTATAPADALTPDQALELIAARHAALSRGDDFDEDAYVNSLREQDEAADEELDSASQRFLRNHPSWKSFIDKLQVAVHALRHFWRHQVRPRLHRVARAYPSFILKLSSKQSTLFWFFFIGWVWVPLIFVTAFGYDILAQSTEMHNFLNNLQGKPAPVSGFTQFDVYPIAHYLLPRNHTVFLSNQHNLLLTLFYGGMWNLSYSLFKTVVPAVVVLSVLQYIFAAFVCASIVARLVRLHPLLGFRGRSIAMGILWLSPMVTLSTIELTKSPLFGFASAWWCSILVEISRIGLAGTRKHSDYKLWVGLFISTLLSLISVKYALYLMAIEVVVVLFSMMAWKLKIKTILCLVIPVVIFEGFLTGMYRSGLATDSDPIEGKAVQLQQIARVYQRNPRAIPAQTKRELAEIFDLDAMSHNYFPDDADYVKSSGTHINTGSYWWDNRKDQTWISISELLPKPETYRWRTVSAAQMKNFNKLWWQTVKSSPLIAIDAFIAEFYGYFDITDEPYVPLIYYVTNRSLCEVMGHDEEFCKSPVRTAVDNAIQDFSATPVLGWLAHGNTWVIITLLAFCVQMRLRRKLSLIWMLPLLAQMGVMVLAPANNFDRHMIGIAVMAAFVLVDLFAVRVRENSQGKRKAVTTGV</sequence>
<dbReference type="AlphaFoldDB" id="A0A261F978"/>
<evidence type="ECO:0000313" key="2">
    <source>
        <dbReference type="EMBL" id="OZG55711.1"/>
    </source>
</evidence>
<evidence type="ECO:0000256" key="1">
    <source>
        <dbReference type="SAM" id="Phobius"/>
    </source>
</evidence>
<feature type="transmembrane region" description="Helical" evidence="1">
    <location>
        <begin position="289"/>
        <end position="310"/>
    </location>
</feature>
<evidence type="ECO:0000313" key="3">
    <source>
        <dbReference type="Proteomes" id="UP000228976"/>
    </source>
</evidence>
<feature type="transmembrane region" description="Helical" evidence="1">
    <location>
        <begin position="386"/>
        <end position="410"/>
    </location>
</feature>
<feature type="transmembrane region" description="Helical" evidence="1">
    <location>
        <begin position="778"/>
        <end position="796"/>
    </location>
</feature>
<protein>
    <recommendedName>
        <fullName evidence="4">Beta-carotene 15,15'-monooxygenase</fullName>
    </recommendedName>
</protein>
<evidence type="ECO:0008006" key="4">
    <source>
        <dbReference type="Google" id="ProtNLM"/>
    </source>
</evidence>
<name>A0A261F978_9BIFI</name>
<feature type="transmembrane region" description="Helical" evidence="1">
    <location>
        <begin position="724"/>
        <end position="742"/>
    </location>
</feature>
<comment type="caution">
    <text evidence="2">The sequence shown here is derived from an EMBL/GenBank/DDBJ whole genome shotgun (WGS) entry which is preliminary data.</text>
</comment>
<feature type="transmembrane region" description="Helical" evidence="1">
    <location>
        <begin position="69"/>
        <end position="98"/>
    </location>
</feature>